<dbReference type="Proteomes" id="UP000236755">
    <property type="component" value="Unassembled WGS sequence"/>
</dbReference>
<dbReference type="PANTHER" id="PTHR42940:SF7">
    <property type="entry name" value="ALCOHOL DEHYDROGENASE-LIKE N-TERMINAL DOMAIN-CONTAINING PROTEIN"/>
    <property type="match status" value="1"/>
</dbReference>
<evidence type="ECO:0000256" key="4">
    <source>
        <dbReference type="ARBA" id="ARBA00022833"/>
    </source>
</evidence>
<accession>A0A1H4AP77</accession>
<keyword evidence="4 7" id="KW-0862">Zinc</keyword>
<dbReference type="GO" id="GO:0005737">
    <property type="term" value="C:cytoplasm"/>
    <property type="evidence" value="ECO:0007669"/>
    <property type="project" value="TreeGrafter"/>
</dbReference>
<dbReference type="GO" id="GO:0004022">
    <property type="term" value="F:alcohol dehydrogenase (NAD+) activity"/>
    <property type="evidence" value="ECO:0007669"/>
    <property type="project" value="TreeGrafter"/>
</dbReference>
<evidence type="ECO:0000256" key="2">
    <source>
        <dbReference type="ARBA" id="ARBA00008072"/>
    </source>
</evidence>
<dbReference type="PANTHER" id="PTHR42940">
    <property type="entry name" value="ALCOHOL DEHYDROGENASE 1-RELATED"/>
    <property type="match status" value="1"/>
</dbReference>
<dbReference type="Gene3D" id="3.40.50.720">
    <property type="entry name" value="NAD(P)-binding Rossmann-like Domain"/>
    <property type="match status" value="1"/>
</dbReference>
<evidence type="ECO:0000256" key="6">
    <source>
        <dbReference type="ARBA" id="ARBA00023027"/>
    </source>
</evidence>
<dbReference type="SUPFAM" id="SSF50129">
    <property type="entry name" value="GroES-like"/>
    <property type="match status" value="1"/>
</dbReference>
<dbReference type="InterPro" id="IPR011032">
    <property type="entry name" value="GroES-like_sf"/>
</dbReference>
<evidence type="ECO:0000256" key="5">
    <source>
        <dbReference type="ARBA" id="ARBA00023002"/>
    </source>
</evidence>
<dbReference type="InterPro" id="IPR002328">
    <property type="entry name" value="ADH_Zn_CS"/>
</dbReference>
<dbReference type="PROSITE" id="PS00059">
    <property type="entry name" value="ADH_ZINC"/>
    <property type="match status" value="1"/>
</dbReference>
<protein>
    <submittedName>
        <fullName evidence="9">NADPH2:quinone reductase</fullName>
    </submittedName>
</protein>
<keyword evidence="3 7" id="KW-0479">Metal-binding</keyword>
<dbReference type="Pfam" id="PF08240">
    <property type="entry name" value="ADH_N"/>
    <property type="match status" value="1"/>
</dbReference>
<dbReference type="GO" id="GO:0030554">
    <property type="term" value="F:adenyl nucleotide binding"/>
    <property type="evidence" value="ECO:0007669"/>
    <property type="project" value="UniProtKB-ARBA"/>
</dbReference>
<dbReference type="GO" id="GO:0044281">
    <property type="term" value="P:small molecule metabolic process"/>
    <property type="evidence" value="ECO:0007669"/>
    <property type="project" value="UniProtKB-ARBA"/>
</dbReference>
<sequence>MTDTMRAAMVPEAGADFEVVEKPVPDPAPDEVRVAVDACGVCHSDVFVKEGTFPGVSYPRTPGHEVVGHVDAVGDDVSMWSEGDRVGAGWHGGHCHSCEACRRGNFLQCENAEITGLTFDGGYAEYATVPAEAVAAVPEDLDAVDAAPLLCAGVTTYNALRNSDASAGDVVAVVGVGGLGHLGVQYAHAAGFETVAISRSPEKRDLALDLGADHFVDASERDPAEALQELGGAKVVLSTAPSADAIESVVGGIGTDGDVVVVGIPGEPVPVDIQHLVGTAGSVSGWGSGDARDSQDTLEFSDLRDITPVVERFSLDDVDEAYDRMVSNEARFRAVLDIAGDD</sequence>
<dbReference type="GO" id="GO:0008270">
    <property type="term" value="F:zinc ion binding"/>
    <property type="evidence" value="ECO:0007669"/>
    <property type="project" value="InterPro"/>
</dbReference>
<comment type="similarity">
    <text evidence="2 7">Belongs to the zinc-containing alcohol dehydrogenase family.</text>
</comment>
<proteinExistence type="inferred from homology"/>
<dbReference type="GO" id="GO:0043168">
    <property type="term" value="F:anion binding"/>
    <property type="evidence" value="ECO:0007669"/>
    <property type="project" value="UniProtKB-ARBA"/>
</dbReference>
<dbReference type="InterPro" id="IPR013149">
    <property type="entry name" value="ADH-like_C"/>
</dbReference>
<gene>
    <name evidence="9" type="ORF">SAMN04488065_2874</name>
</gene>
<keyword evidence="10" id="KW-1185">Reference proteome</keyword>
<reference evidence="9 10" key="1">
    <citation type="submission" date="2016-10" db="EMBL/GenBank/DDBJ databases">
        <authorList>
            <person name="de Groot N.N."/>
        </authorList>
    </citation>
    <scope>NUCLEOTIDE SEQUENCE [LARGE SCALE GENOMIC DNA]</scope>
    <source>
        <strain evidence="9 10">CGMCC 1.8712</strain>
    </source>
</reference>
<dbReference type="InterPro" id="IPR013154">
    <property type="entry name" value="ADH-like_N"/>
</dbReference>
<dbReference type="InterPro" id="IPR020843">
    <property type="entry name" value="ER"/>
</dbReference>
<comment type="cofactor">
    <cofactor evidence="1 7">
        <name>Zn(2+)</name>
        <dbReference type="ChEBI" id="CHEBI:29105"/>
    </cofactor>
</comment>
<keyword evidence="5" id="KW-0560">Oxidoreductase</keyword>
<dbReference type="Pfam" id="PF00107">
    <property type="entry name" value="ADH_zinc_N"/>
    <property type="match status" value="1"/>
</dbReference>
<dbReference type="SMART" id="SM00829">
    <property type="entry name" value="PKS_ER"/>
    <property type="match status" value="1"/>
</dbReference>
<dbReference type="SUPFAM" id="SSF51735">
    <property type="entry name" value="NAD(P)-binding Rossmann-fold domains"/>
    <property type="match status" value="1"/>
</dbReference>
<dbReference type="Gene3D" id="3.90.180.10">
    <property type="entry name" value="Medium-chain alcohol dehydrogenases, catalytic domain"/>
    <property type="match status" value="1"/>
</dbReference>
<organism evidence="9 10">
    <name type="scientific">Haloplanus vescus</name>
    <dbReference type="NCBI Taxonomy" id="555874"/>
    <lineage>
        <taxon>Archaea</taxon>
        <taxon>Methanobacteriati</taxon>
        <taxon>Methanobacteriota</taxon>
        <taxon>Stenosarchaea group</taxon>
        <taxon>Halobacteria</taxon>
        <taxon>Halobacteriales</taxon>
        <taxon>Haloferacaceae</taxon>
        <taxon>Haloplanus</taxon>
    </lineage>
</organism>
<dbReference type="AlphaFoldDB" id="A0A1H4AP77"/>
<evidence type="ECO:0000313" key="9">
    <source>
        <dbReference type="EMBL" id="SEA37726.1"/>
    </source>
</evidence>
<evidence type="ECO:0000256" key="7">
    <source>
        <dbReference type="RuleBase" id="RU361277"/>
    </source>
</evidence>
<name>A0A1H4AP77_9EURY</name>
<dbReference type="InterPro" id="IPR036291">
    <property type="entry name" value="NAD(P)-bd_dom_sf"/>
</dbReference>
<keyword evidence="6" id="KW-0520">NAD</keyword>
<evidence type="ECO:0000256" key="1">
    <source>
        <dbReference type="ARBA" id="ARBA00001947"/>
    </source>
</evidence>
<evidence type="ECO:0000259" key="8">
    <source>
        <dbReference type="SMART" id="SM00829"/>
    </source>
</evidence>
<dbReference type="CDD" id="cd08296">
    <property type="entry name" value="CAD_like"/>
    <property type="match status" value="1"/>
</dbReference>
<dbReference type="EMBL" id="FNQT01000007">
    <property type="protein sequence ID" value="SEA37726.1"/>
    <property type="molecule type" value="Genomic_DNA"/>
</dbReference>
<feature type="domain" description="Enoyl reductase (ER)" evidence="8">
    <location>
        <begin position="14"/>
        <end position="336"/>
    </location>
</feature>
<evidence type="ECO:0000313" key="10">
    <source>
        <dbReference type="Proteomes" id="UP000236755"/>
    </source>
</evidence>
<evidence type="ECO:0000256" key="3">
    <source>
        <dbReference type="ARBA" id="ARBA00022723"/>
    </source>
</evidence>
<dbReference type="STRING" id="555874.SAMN04488065_2874"/>
<dbReference type="FunFam" id="3.40.50.720:FF:000039">
    <property type="entry name" value="Alcohol dehydrogenase AdhP"/>
    <property type="match status" value="1"/>
</dbReference>